<sequence length="316" mass="34869">MGSADSRFGTDSCRYPLPLGDISLRHGRLPPDDIQNPPHSGIHPVTLCCSPCQKLTTTFSLTTVYPSRETVVAVCREVGYKCRGIPLRNHPSGPIVAWIKYGANVTMAEALTQDWVAKYFSADPAARHFVYRHGIHRRSPNCDKSDYQLVFGAVEKFISIPGPTSAPGPVGGGRIIHTFFIDQWTSPITYDTVDDLQEHVNGVLKYKGDSRRVDLVADACAGLRLCPCDITPANFKKCEDGTVVALDFRATCFLPPCFFAVAVRMLVNNFSLKVARRISYTQSSDVDAILSASYFMVPFGNNNIGIPKRLRLPKKI</sequence>
<protein>
    <submittedName>
        <fullName evidence="1">Uncharacterized protein</fullName>
    </submittedName>
</protein>
<organism evidence="1 2">
    <name type="scientific">Armillaria luteobubalina</name>
    <dbReference type="NCBI Taxonomy" id="153913"/>
    <lineage>
        <taxon>Eukaryota</taxon>
        <taxon>Fungi</taxon>
        <taxon>Dikarya</taxon>
        <taxon>Basidiomycota</taxon>
        <taxon>Agaricomycotina</taxon>
        <taxon>Agaricomycetes</taxon>
        <taxon>Agaricomycetidae</taxon>
        <taxon>Agaricales</taxon>
        <taxon>Marasmiineae</taxon>
        <taxon>Physalacriaceae</taxon>
        <taxon>Armillaria</taxon>
    </lineage>
</organism>
<accession>A0AA39TNR1</accession>
<evidence type="ECO:0000313" key="2">
    <source>
        <dbReference type="Proteomes" id="UP001175228"/>
    </source>
</evidence>
<gene>
    <name evidence="1" type="ORF">EDD18DRAFT_1390774</name>
</gene>
<keyword evidence="2" id="KW-1185">Reference proteome</keyword>
<dbReference type="Proteomes" id="UP001175228">
    <property type="component" value="Unassembled WGS sequence"/>
</dbReference>
<dbReference type="AlphaFoldDB" id="A0AA39TNR1"/>
<name>A0AA39TNR1_9AGAR</name>
<reference evidence="1" key="1">
    <citation type="submission" date="2023-06" db="EMBL/GenBank/DDBJ databases">
        <authorList>
            <consortium name="Lawrence Berkeley National Laboratory"/>
            <person name="Ahrendt S."/>
            <person name="Sahu N."/>
            <person name="Indic B."/>
            <person name="Wong-Bajracharya J."/>
            <person name="Merenyi Z."/>
            <person name="Ke H.-M."/>
            <person name="Monk M."/>
            <person name="Kocsube S."/>
            <person name="Drula E."/>
            <person name="Lipzen A."/>
            <person name="Balint B."/>
            <person name="Henrissat B."/>
            <person name="Andreopoulos B."/>
            <person name="Martin F.M."/>
            <person name="Harder C.B."/>
            <person name="Rigling D."/>
            <person name="Ford K.L."/>
            <person name="Foster G.D."/>
            <person name="Pangilinan J."/>
            <person name="Papanicolaou A."/>
            <person name="Barry K."/>
            <person name="LaButti K."/>
            <person name="Viragh M."/>
            <person name="Koriabine M."/>
            <person name="Yan M."/>
            <person name="Riley R."/>
            <person name="Champramary S."/>
            <person name="Plett K.L."/>
            <person name="Tsai I.J."/>
            <person name="Slot J."/>
            <person name="Sipos G."/>
            <person name="Plett J."/>
            <person name="Nagy L.G."/>
            <person name="Grigoriev I.V."/>
        </authorList>
    </citation>
    <scope>NUCLEOTIDE SEQUENCE</scope>
    <source>
        <strain evidence="1">HWK02</strain>
    </source>
</reference>
<evidence type="ECO:0000313" key="1">
    <source>
        <dbReference type="EMBL" id="KAK0496106.1"/>
    </source>
</evidence>
<comment type="caution">
    <text evidence="1">The sequence shown here is derived from an EMBL/GenBank/DDBJ whole genome shotgun (WGS) entry which is preliminary data.</text>
</comment>
<proteinExistence type="predicted"/>
<dbReference type="EMBL" id="JAUEPU010000016">
    <property type="protein sequence ID" value="KAK0496106.1"/>
    <property type="molecule type" value="Genomic_DNA"/>
</dbReference>